<dbReference type="GO" id="GO:0008270">
    <property type="term" value="F:zinc ion binding"/>
    <property type="evidence" value="ECO:0007669"/>
    <property type="project" value="UniProtKB-KW"/>
</dbReference>
<feature type="region of interest" description="Disordered" evidence="10">
    <location>
        <begin position="722"/>
        <end position="747"/>
    </location>
</feature>
<dbReference type="AlphaFoldDB" id="A0A6A4W4U7"/>
<keyword evidence="12" id="KW-1185">Reference proteome</keyword>
<gene>
    <name evidence="11" type="primary">Myt1l</name>
    <name evidence="11" type="ORF">FJT64_025558</name>
</gene>
<dbReference type="Pfam" id="PF01530">
    <property type="entry name" value="zf-C2HC"/>
    <property type="match status" value="3"/>
</dbReference>
<dbReference type="GO" id="GO:0005634">
    <property type="term" value="C:nucleus"/>
    <property type="evidence" value="ECO:0007669"/>
    <property type="project" value="UniProtKB-SubCell"/>
</dbReference>
<evidence type="ECO:0000313" key="11">
    <source>
        <dbReference type="EMBL" id="KAF0302336.1"/>
    </source>
</evidence>
<feature type="region of interest" description="Disordered" evidence="10">
    <location>
        <begin position="132"/>
        <end position="240"/>
    </location>
</feature>
<evidence type="ECO:0000256" key="5">
    <source>
        <dbReference type="ARBA" id="ARBA00022771"/>
    </source>
</evidence>
<feature type="compositionally biased region" description="Low complexity" evidence="10">
    <location>
        <begin position="181"/>
        <end position="220"/>
    </location>
</feature>
<proteinExistence type="inferred from homology"/>
<keyword evidence="4" id="KW-0677">Repeat</keyword>
<evidence type="ECO:0000256" key="8">
    <source>
        <dbReference type="ARBA" id="ARBA00023163"/>
    </source>
</evidence>
<keyword evidence="9" id="KW-0539">Nucleus</keyword>
<dbReference type="GO" id="GO:0007399">
    <property type="term" value="P:nervous system development"/>
    <property type="evidence" value="ECO:0007669"/>
    <property type="project" value="UniProtKB-KW"/>
</dbReference>
<keyword evidence="7" id="KW-0805">Transcription regulation</keyword>
<feature type="region of interest" description="Disordered" evidence="10">
    <location>
        <begin position="524"/>
        <end position="597"/>
    </location>
</feature>
<dbReference type="GO" id="GO:0006355">
    <property type="term" value="P:regulation of DNA-templated transcription"/>
    <property type="evidence" value="ECO:0007669"/>
    <property type="project" value="InterPro"/>
</dbReference>
<dbReference type="FunFam" id="4.10.320.30:FF:000001">
    <property type="entry name" value="Myelin transcription factor 1-like, a"/>
    <property type="match status" value="3"/>
</dbReference>
<feature type="region of interest" description="Disordered" evidence="10">
    <location>
        <begin position="1"/>
        <end position="107"/>
    </location>
</feature>
<comment type="subcellular location">
    <subcellularLocation>
        <location evidence="1">Nucleus</location>
    </subcellularLocation>
</comment>
<feature type="compositionally biased region" description="Low complexity" evidence="10">
    <location>
        <begin position="839"/>
        <end position="863"/>
    </location>
</feature>
<feature type="compositionally biased region" description="Basic and acidic residues" evidence="10">
    <location>
        <begin position="132"/>
        <end position="143"/>
    </location>
</feature>
<dbReference type="PANTHER" id="PTHR10816:SF15">
    <property type="entry name" value="MYELIN TRANSCRIPTION FACTOR 1-LIKE PROTEIN"/>
    <property type="match status" value="1"/>
</dbReference>
<organism evidence="11 12">
    <name type="scientific">Amphibalanus amphitrite</name>
    <name type="common">Striped barnacle</name>
    <name type="synonym">Balanus amphitrite</name>
    <dbReference type="NCBI Taxonomy" id="1232801"/>
    <lineage>
        <taxon>Eukaryota</taxon>
        <taxon>Metazoa</taxon>
        <taxon>Ecdysozoa</taxon>
        <taxon>Arthropoda</taxon>
        <taxon>Crustacea</taxon>
        <taxon>Multicrustacea</taxon>
        <taxon>Cirripedia</taxon>
        <taxon>Thoracica</taxon>
        <taxon>Thoracicalcarea</taxon>
        <taxon>Balanomorpha</taxon>
        <taxon>Balanoidea</taxon>
        <taxon>Balanidae</taxon>
        <taxon>Amphibalaninae</taxon>
        <taxon>Amphibalanus</taxon>
    </lineage>
</organism>
<dbReference type="Gene3D" id="4.10.320.30">
    <property type="match status" value="3"/>
</dbReference>
<dbReference type="Proteomes" id="UP000440578">
    <property type="component" value="Unassembled WGS sequence"/>
</dbReference>
<keyword evidence="6" id="KW-0862">Zinc</keyword>
<dbReference type="OrthoDB" id="10069059at2759"/>
<dbReference type="InterPro" id="IPR036060">
    <property type="entry name" value="Znf_C2H2C_sf"/>
</dbReference>
<feature type="compositionally biased region" description="Pro residues" evidence="10">
    <location>
        <begin position="144"/>
        <end position="159"/>
    </location>
</feature>
<sequence>MEQSEQQSAFVFRASKNESSHDRGSDSSQELRHELRQEMRQDLELRQDGWTEHRTEPRTLTVLEARSGGDDVVRVVSPVADGAEPPPEPEPEPEPAGERREPTAGLLYNPLDDLLKIETECASIQSMARHCERLVRDRPRPRQEPPPPPPPVAPPPPPTSEADRGRAEAGGGGPPSPAGPPTAAAASPAHSPAHAPADSPATPTDTPANGGAASPSSAANQRSPSAAGSPLSKDSSKCPTPSCDGTGHITGLYSHHRRSLSGCPLAAVNKQAAREQKHRTLLAQTALGMAGSGFKSTLPPGRQAEMGAGGAFAPLDAEGRRLASDAVPLFAGLSNDFGEQKTVQRVADDQVLLEPDDQESSRTILELKNDRAAPAAPAPTAPPVTAPAAGAVVTPVPVCAAPPAVTSELRPQLPAVAASLPAHLTVTMPLPPASYVTMTSREPSAAVGSGGYTYTTATAALMTPSVMTPAVRHPSPLAPTAALQQVSVMSSMTSLYSMNGYGGYEVYPEQRYHPEAALMPPTAYEPVQGATSPRVGGTSPHGRSSPQLGSPQNQTLDLTMPRQQMALGPSSPAYSPPPRVESQSSFGEQTEPVDFSNNSPVDFSLGRAMECVSHNQVRTTYSTSLTYHRPTYDASATYNGAAYQSFGYGAADYSAAYSANYAPATAYSPYSVPYSVGTAGKPLTPAGADTLQRDLDGRELISCPTPGCDGMGHATGNYATHRSLSGCPRANKPKGRRDGQDSEPLRCPVPGCDGSGHVTGKFLSHRSASGCPVANRNKRSLDASGASDRSYSSLGMINSISMGSYMGGAGFGAPYMGGSYPPAITASTKKSSGDGSGRRGSSAAQSGETAAAGATARPGGDATKLSATAADGTGLSVTATQIKDNRVADPAAQVGQGGTALNDYYDSFRTNMISLLEHVKAPSSAERLAPPGFDSYFTRLHGMYGDGGATEEYRPIYETMKAAIHDFTVMPTPI</sequence>
<evidence type="ECO:0000256" key="10">
    <source>
        <dbReference type="SAM" id="MobiDB-lite"/>
    </source>
</evidence>
<feature type="region of interest" description="Disordered" evidence="10">
    <location>
        <begin position="826"/>
        <end position="867"/>
    </location>
</feature>
<dbReference type="EMBL" id="VIIS01001072">
    <property type="protein sequence ID" value="KAF0302336.1"/>
    <property type="molecule type" value="Genomic_DNA"/>
</dbReference>
<evidence type="ECO:0000256" key="7">
    <source>
        <dbReference type="ARBA" id="ARBA00023015"/>
    </source>
</evidence>
<keyword evidence="8" id="KW-0804">Transcription</keyword>
<dbReference type="PANTHER" id="PTHR10816">
    <property type="entry name" value="MYELIN TRANSCRIPTION FACTOR 1-RELATED"/>
    <property type="match status" value="1"/>
</dbReference>
<comment type="similarity">
    <text evidence="2">Belongs to the MYT1 family.</text>
</comment>
<evidence type="ECO:0000256" key="4">
    <source>
        <dbReference type="ARBA" id="ARBA00022737"/>
    </source>
</evidence>
<reference evidence="11 12" key="1">
    <citation type="submission" date="2019-07" db="EMBL/GenBank/DDBJ databases">
        <title>Draft genome assembly of a fouling barnacle, Amphibalanus amphitrite (Darwin, 1854): The first reference genome for Thecostraca.</title>
        <authorList>
            <person name="Kim W."/>
        </authorList>
    </citation>
    <scope>NUCLEOTIDE SEQUENCE [LARGE SCALE GENOMIC DNA]</scope>
    <source>
        <strain evidence="11">SNU_AA5</strain>
        <tissue evidence="11">Soma without cirri and trophi</tissue>
    </source>
</reference>
<keyword evidence="3" id="KW-0479">Metal-binding</keyword>
<evidence type="ECO:0000256" key="1">
    <source>
        <dbReference type="ARBA" id="ARBA00004123"/>
    </source>
</evidence>
<dbReference type="PROSITE" id="PS51802">
    <property type="entry name" value="ZF_CCHHC"/>
    <property type="match status" value="3"/>
</dbReference>
<keyword evidence="5" id="KW-0863">Zinc-finger</keyword>
<feature type="compositionally biased region" description="Polar residues" evidence="10">
    <location>
        <begin position="541"/>
        <end position="557"/>
    </location>
</feature>
<feature type="compositionally biased region" description="Basic and acidic residues" evidence="10">
    <location>
        <begin position="15"/>
        <end position="57"/>
    </location>
</feature>
<protein>
    <submittedName>
        <fullName evidence="11">Myelin transcription factor 1-like protein</fullName>
    </submittedName>
</protein>
<dbReference type="InterPro" id="IPR002515">
    <property type="entry name" value="Znf_C2H2C"/>
</dbReference>
<evidence type="ECO:0000256" key="2">
    <source>
        <dbReference type="ARBA" id="ARBA00010194"/>
    </source>
</evidence>
<name>A0A6A4W4U7_AMPAM</name>
<accession>A0A6A4W4U7</accession>
<evidence type="ECO:0000256" key="6">
    <source>
        <dbReference type="ARBA" id="ARBA00022833"/>
    </source>
</evidence>
<evidence type="ECO:0000256" key="9">
    <source>
        <dbReference type="ARBA" id="ARBA00023242"/>
    </source>
</evidence>
<evidence type="ECO:0000256" key="3">
    <source>
        <dbReference type="ARBA" id="ARBA00022723"/>
    </source>
</evidence>
<dbReference type="SUPFAM" id="SSF103637">
    <property type="entry name" value="CCHHC domain"/>
    <property type="match status" value="3"/>
</dbReference>
<evidence type="ECO:0000313" key="12">
    <source>
        <dbReference type="Proteomes" id="UP000440578"/>
    </source>
</evidence>
<comment type="caution">
    <text evidence="11">The sequence shown here is derived from an EMBL/GenBank/DDBJ whole genome shotgun (WGS) entry which is preliminary data.</text>
</comment>
<feature type="region of interest" description="Disordered" evidence="10">
    <location>
        <begin position="766"/>
        <end position="789"/>
    </location>
</feature>